<dbReference type="GO" id="GO:0005524">
    <property type="term" value="F:ATP binding"/>
    <property type="evidence" value="ECO:0007669"/>
    <property type="project" value="UniProtKB-UniRule"/>
</dbReference>
<dbReference type="Gene3D" id="3.30.200.20">
    <property type="entry name" value="Phosphorylase Kinase, domain 1"/>
    <property type="match status" value="1"/>
</dbReference>
<dbReference type="InterPro" id="IPR011009">
    <property type="entry name" value="Kinase-like_dom_sf"/>
</dbReference>
<dbReference type="PROSITE" id="PS50297">
    <property type="entry name" value="ANK_REP_REGION"/>
    <property type="match status" value="2"/>
</dbReference>
<dbReference type="SMART" id="SM00248">
    <property type="entry name" value="ANK"/>
    <property type="match status" value="2"/>
</dbReference>
<dbReference type="InterPro" id="IPR017441">
    <property type="entry name" value="Protein_kinase_ATP_BS"/>
</dbReference>
<reference evidence="3" key="1">
    <citation type="submission" date="2020-11" db="EMBL/GenBank/DDBJ databases">
        <authorList>
            <person name="Tran Van P."/>
        </authorList>
    </citation>
    <scope>NUCLEOTIDE SEQUENCE</scope>
</reference>
<proteinExistence type="predicted"/>
<evidence type="ECO:0000313" key="3">
    <source>
        <dbReference type="EMBL" id="CAD7238656.1"/>
    </source>
</evidence>
<accession>A0A7R8X2J5</accession>
<dbReference type="InterPro" id="IPR036770">
    <property type="entry name" value="Ankyrin_rpt-contain_sf"/>
</dbReference>
<dbReference type="GO" id="GO:0004672">
    <property type="term" value="F:protein kinase activity"/>
    <property type="evidence" value="ECO:0007669"/>
    <property type="project" value="InterPro"/>
</dbReference>
<sequence length="250" mass="27846">ERGHHSIVDLLLAHGADPNIHDFFKRTPLHLASERGHHSIVDLLLAHGADVLATDIAGRTPLSYAETEEVILVMTGLTEDLNRQDQQTGNTLLHSCCLHGREEAAKHLIEKGVRIDLKNKKGESALDLALANGLRRIASLLPGYLQSPLSSTGRFERDFEVVKDDQHKDGVLGKGAFGRVFKARKRGTDDVFAIKEIPFPPEDAEKILREVRAAMELSRACDEILTHHDAWLEDRRTSDEVSHPLFQAQI</sequence>
<dbReference type="PROSITE" id="PS50088">
    <property type="entry name" value="ANK_REPEAT"/>
    <property type="match status" value="3"/>
</dbReference>
<dbReference type="PROSITE" id="PS50011">
    <property type="entry name" value="PROTEIN_KINASE_DOM"/>
    <property type="match status" value="1"/>
</dbReference>
<protein>
    <submittedName>
        <fullName evidence="3">Uncharacterized protein</fullName>
    </submittedName>
</protein>
<evidence type="ECO:0000256" key="1">
    <source>
        <dbReference type="ARBA" id="ARBA00022737"/>
    </source>
</evidence>
<dbReference type="PROSITE" id="PS00107">
    <property type="entry name" value="PROTEIN_KINASE_ATP"/>
    <property type="match status" value="1"/>
</dbReference>
<organism evidence="3">
    <name type="scientific">Cyprideis torosa</name>
    <dbReference type="NCBI Taxonomy" id="163714"/>
    <lineage>
        <taxon>Eukaryota</taxon>
        <taxon>Metazoa</taxon>
        <taxon>Ecdysozoa</taxon>
        <taxon>Arthropoda</taxon>
        <taxon>Crustacea</taxon>
        <taxon>Oligostraca</taxon>
        <taxon>Ostracoda</taxon>
        <taxon>Podocopa</taxon>
        <taxon>Podocopida</taxon>
        <taxon>Cytherocopina</taxon>
        <taxon>Cytheroidea</taxon>
        <taxon>Cytherideidae</taxon>
        <taxon>Cyprideis</taxon>
    </lineage>
</organism>
<dbReference type="SUPFAM" id="SSF48403">
    <property type="entry name" value="Ankyrin repeat"/>
    <property type="match status" value="1"/>
</dbReference>
<dbReference type="OrthoDB" id="6365100at2759"/>
<dbReference type="Gene3D" id="1.25.40.20">
    <property type="entry name" value="Ankyrin repeat-containing domain"/>
    <property type="match status" value="2"/>
</dbReference>
<name>A0A7R8X2J5_9CRUS</name>
<dbReference type="AlphaFoldDB" id="A0A7R8X2J5"/>
<dbReference type="SUPFAM" id="SSF56112">
    <property type="entry name" value="Protein kinase-like (PK-like)"/>
    <property type="match status" value="1"/>
</dbReference>
<keyword evidence="1" id="KW-0677">Repeat</keyword>
<feature type="non-terminal residue" evidence="3">
    <location>
        <position position="1"/>
    </location>
</feature>
<gene>
    <name evidence="3" type="ORF">CTOB1V02_LOCUS16471</name>
</gene>
<dbReference type="PANTHER" id="PTHR24171">
    <property type="entry name" value="ANKYRIN REPEAT DOMAIN-CONTAINING PROTEIN 39-RELATED"/>
    <property type="match status" value="1"/>
</dbReference>
<evidence type="ECO:0000256" key="2">
    <source>
        <dbReference type="ARBA" id="ARBA00023043"/>
    </source>
</evidence>
<dbReference type="InterPro" id="IPR002110">
    <property type="entry name" value="Ankyrin_rpt"/>
</dbReference>
<dbReference type="InterPro" id="IPR000719">
    <property type="entry name" value="Prot_kinase_dom"/>
</dbReference>
<dbReference type="EMBL" id="OB706080">
    <property type="protein sequence ID" value="CAD7238656.1"/>
    <property type="molecule type" value="Genomic_DNA"/>
</dbReference>
<keyword evidence="2" id="KW-0040">ANK repeat</keyword>
<dbReference type="Pfam" id="PF12796">
    <property type="entry name" value="Ank_2"/>
    <property type="match status" value="2"/>
</dbReference>